<evidence type="ECO:0000313" key="2">
    <source>
        <dbReference type="Proteomes" id="UP000185628"/>
    </source>
</evidence>
<protein>
    <submittedName>
        <fullName evidence="1">DUF4432 domain-containing protein</fullName>
    </submittedName>
</protein>
<dbReference type="OrthoDB" id="146552at2"/>
<dbReference type="Gene3D" id="2.70.98.10">
    <property type="match status" value="1"/>
</dbReference>
<dbReference type="Proteomes" id="UP000185628">
    <property type="component" value="Unassembled WGS sequence"/>
</dbReference>
<dbReference type="CDD" id="cd09269">
    <property type="entry name" value="deoxyribose_mutarotase"/>
    <property type="match status" value="1"/>
</dbReference>
<dbReference type="EMBL" id="MQVR01000116">
    <property type="protein sequence ID" value="OKL52945.1"/>
    <property type="molecule type" value="Genomic_DNA"/>
</dbReference>
<evidence type="ECO:0000313" key="1">
    <source>
        <dbReference type="EMBL" id="OKL52945.1"/>
    </source>
</evidence>
<name>A0A1Q5PZR6_9ACTO</name>
<dbReference type="Pfam" id="PF14486">
    <property type="entry name" value="DUF4432"/>
    <property type="match status" value="1"/>
</dbReference>
<dbReference type="RefSeq" id="WP_073717589.1">
    <property type="nucleotide sequence ID" value="NZ_MQVR01000116.1"/>
</dbReference>
<sequence length="341" mass="38510">MSTRIGLHHDYFTEQQRTILEHDGITVTAFRYDTGVEALRLQNERGHIIVLPYLGQMIWDVVFDGRSLTMLNMFDQPRTVDTVVDTYGCFAFHSGLLSNGCPAPEDTHPLHGEMPCAPMHRAWLDVRAGEVGVGGVYHYVQGFGHHYEAKPSVTITTDRPRLSIDMAVTNLSKYQPMPLQYMCHMNYAYVEDARFTQSMDEEVFHLRDTVPAHVQPTPEWEELNAEIQRGEVDFSTLAEGHRCDPEIVFFADDLARHGEVVEFAMHSDEGYAYSTKFATADFNYATRWLLWNPDQQVAAFCLPATCRPEGYLAAVARGTLIELAPGATRAFHVDTGVKEDS</sequence>
<gene>
    <name evidence="1" type="ORF">BSZ39_12190</name>
</gene>
<dbReference type="InterPro" id="IPR014718">
    <property type="entry name" value="GH-type_carb-bd"/>
</dbReference>
<accession>A0A1Q5PZR6</accession>
<dbReference type="InterPro" id="IPR027839">
    <property type="entry name" value="DUF4432"/>
</dbReference>
<dbReference type="GO" id="GO:0005975">
    <property type="term" value="P:carbohydrate metabolic process"/>
    <property type="evidence" value="ECO:0007669"/>
    <property type="project" value="InterPro"/>
</dbReference>
<keyword evidence="2" id="KW-1185">Reference proteome</keyword>
<dbReference type="GO" id="GO:0003824">
    <property type="term" value="F:catalytic activity"/>
    <property type="evidence" value="ECO:0007669"/>
    <property type="project" value="InterPro"/>
</dbReference>
<dbReference type="InterPro" id="IPR011013">
    <property type="entry name" value="Gal_mutarotase_sf_dom"/>
</dbReference>
<reference evidence="2" key="1">
    <citation type="submission" date="2016-12" db="EMBL/GenBank/DDBJ databases">
        <authorList>
            <person name="Meng X."/>
        </authorList>
    </citation>
    <scope>NUCLEOTIDE SEQUENCE [LARGE SCALE GENOMIC DNA]</scope>
    <source>
        <strain evidence="2">DSM 19116</strain>
    </source>
</reference>
<dbReference type="GO" id="GO:0030246">
    <property type="term" value="F:carbohydrate binding"/>
    <property type="evidence" value="ECO:0007669"/>
    <property type="project" value="InterPro"/>
</dbReference>
<proteinExistence type="predicted"/>
<dbReference type="AlphaFoldDB" id="A0A1Q5PZR6"/>
<comment type="caution">
    <text evidence="1">The sequence shown here is derived from an EMBL/GenBank/DDBJ whole genome shotgun (WGS) entry which is preliminary data.</text>
</comment>
<organism evidence="1 2">
    <name type="scientific">Bowdeniella nasicola</name>
    <dbReference type="NCBI Taxonomy" id="208480"/>
    <lineage>
        <taxon>Bacteria</taxon>
        <taxon>Bacillati</taxon>
        <taxon>Actinomycetota</taxon>
        <taxon>Actinomycetes</taxon>
        <taxon>Actinomycetales</taxon>
        <taxon>Actinomycetaceae</taxon>
        <taxon>Bowdeniella</taxon>
    </lineage>
</organism>
<dbReference type="SUPFAM" id="SSF74650">
    <property type="entry name" value="Galactose mutarotase-like"/>
    <property type="match status" value="1"/>
</dbReference>